<keyword evidence="4" id="KW-1003">Cell membrane</keyword>
<reference evidence="11 12" key="1">
    <citation type="submission" date="2011-01" db="EMBL/GenBank/DDBJ databases">
        <authorList>
            <person name="Weinstock G."/>
            <person name="Sodergren E."/>
            <person name="Clifton S."/>
            <person name="Fulton L."/>
            <person name="Fulton B."/>
            <person name="Courtney L."/>
            <person name="Fronick C."/>
            <person name="Harrison M."/>
            <person name="Strong C."/>
            <person name="Farmer C."/>
            <person name="Delahaunty K."/>
            <person name="Markovic C."/>
            <person name="Hall O."/>
            <person name="Minx P."/>
            <person name="Tomlinson C."/>
            <person name="Mitreva M."/>
            <person name="Hou S."/>
            <person name="Chen J."/>
            <person name="Wollam A."/>
            <person name="Pepin K.H."/>
            <person name="Johnson M."/>
            <person name="Bhonagiri V."/>
            <person name="Zhang X."/>
            <person name="Suruliraj S."/>
            <person name="Warren W."/>
            <person name="Chinwalla A."/>
            <person name="Mardis E.R."/>
            <person name="Wilson R.K."/>
        </authorList>
    </citation>
    <scope>NUCLEOTIDE SEQUENCE [LARGE SCALE GENOMIC DNA]</scope>
    <source>
        <strain evidence="12">DSM 22608 / JCM 16073 / KCTC 15190 / YIT 12066</strain>
    </source>
</reference>
<evidence type="ECO:0000256" key="9">
    <source>
        <dbReference type="ARBA" id="ARBA00031636"/>
    </source>
</evidence>
<feature type="transmembrane region" description="Helical" evidence="10">
    <location>
        <begin position="187"/>
        <end position="214"/>
    </location>
</feature>
<evidence type="ECO:0000256" key="2">
    <source>
        <dbReference type="ARBA" id="ARBA00022448"/>
    </source>
</evidence>
<dbReference type="HOGENOM" id="CLU_012893_6_0_6"/>
<keyword evidence="2" id="KW-0813">Transport</keyword>
<dbReference type="PANTHER" id="PTHR43298:SF2">
    <property type="entry name" value="FMN_FAD EXPORTER YEEO-RELATED"/>
    <property type="match status" value="1"/>
</dbReference>
<dbReference type="CDD" id="cd13131">
    <property type="entry name" value="MATE_NorM_like"/>
    <property type="match status" value="1"/>
</dbReference>
<dbReference type="GO" id="GO:0006811">
    <property type="term" value="P:monoatomic ion transport"/>
    <property type="evidence" value="ECO:0007669"/>
    <property type="project" value="UniProtKB-KW"/>
</dbReference>
<organism evidence="11 12">
    <name type="scientific">Succinatimonas hippei (strain DSM 22608 / JCM 16073 / KCTC 15190 / YIT 12066)</name>
    <dbReference type="NCBI Taxonomy" id="762983"/>
    <lineage>
        <taxon>Bacteria</taxon>
        <taxon>Pseudomonadati</taxon>
        <taxon>Pseudomonadota</taxon>
        <taxon>Gammaproteobacteria</taxon>
        <taxon>Aeromonadales</taxon>
        <taxon>Succinivibrionaceae</taxon>
        <taxon>Succinatimonas</taxon>
    </lineage>
</organism>
<dbReference type="InterPro" id="IPR048279">
    <property type="entry name" value="MdtK-like"/>
</dbReference>
<protein>
    <recommendedName>
        <fullName evidence="9">Multidrug-efflux transporter</fullName>
    </recommendedName>
</protein>
<evidence type="ECO:0000256" key="5">
    <source>
        <dbReference type="ARBA" id="ARBA00022692"/>
    </source>
</evidence>
<dbReference type="NCBIfam" id="TIGR00797">
    <property type="entry name" value="matE"/>
    <property type="match status" value="1"/>
</dbReference>
<dbReference type="Pfam" id="PF01554">
    <property type="entry name" value="MatE"/>
    <property type="match status" value="2"/>
</dbReference>
<dbReference type="PIRSF" id="PIRSF006603">
    <property type="entry name" value="DinF"/>
    <property type="match status" value="1"/>
</dbReference>
<evidence type="ECO:0000256" key="3">
    <source>
        <dbReference type="ARBA" id="ARBA00022449"/>
    </source>
</evidence>
<gene>
    <name evidence="11" type="ORF">HMPREF9444_02204</name>
</gene>
<keyword evidence="6 10" id="KW-1133">Transmembrane helix</keyword>
<keyword evidence="12" id="KW-1185">Reference proteome</keyword>
<evidence type="ECO:0000256" key="6">
    <source>
        <dbReference type="ARBA" id="ARBA00022989"/>
    </source>
</evidence>
<keyword evidence="5 10" id="KW-0812">Transmembrane</keyword>
<keyword evidence="7" id="KW-0406">Ion transport</keyword>
<dbReference type="STRING" id="762983.HMPREF9444_02204"/>
<dbReference type="GO" id="GO:0015297">
    <property type="term" value="F:antiporter activity"/>
    <property type="evidence" value="ECO:0007669"/>
    <property type="project" value="UniProtKB-KW"/>
</dbReference>
<feature type="transmembrane region" description="Helical" evidence="10">
    <location>
        <begin position="239"/>
        <end position="265"/>
    </location>
</feature>
<evidence type="ECO:0000256" key="4">
    <source>
        <dbReference type="ARBA" id="ARBA00022475"/>
    </source>
</evidence>
<feature type="transmembrane region" description="Helical" evidence="10">
    <location>
        <begin position="161"/>
        <end position="181"/>
    </location>
</feature>
<feature type="transmembrane region" description="Helical" evidence="10">
    <location>
        <begin position="51"/>
        <end position="71"/>
    </location>
</feature>
<dbReference type="OrthoDB" id="9780160at2"/>
<dbReference type="EMBL" id="AEVO01000158">
    <property type="protein sequence ID" value="EFY06056.1"/>
    <property type="molecule type" value="Genomic_DNA"/>
</dbReference>
<dbReference type="InterPro" id="IPR050222">
    <property type="entry name" value="MATE_MdtK"/>
</dbReference>
<keyword evidence="3" id="KW-0050">Antiport</keyword>
<evidence type="ECO:0000256" key="1">
    <source>
        <dbReference type="ARBA" id="ARBA00004429"/>
    </source>
</evidence>
<feature type="transmembrane region" description="Helical" evidence="10">
    <location>
        <begin position="350"/>
        <end position="368"/>
    </location>
</feature>
<sequence length="457" mass="50299">MAKKQSVNSVILSLFRLALPIIFGNVAYALLGISDIVMAGMAGTSDLAGVSIGGSFFFPGLMFPIGMITALHPIVSRLRGAEKYYDIPYSHLCALLVCFAFGIFIMLILLFLAHFVLNIESDARMFEVSKGYITAIAFCVPIGAIFASMRAYCEAMGKTKVTLYFGLLALCYNIPLNYVFIFGKFGIPALGGIGCGVATLISMLLSSLFIAIYIRCNKELYLASFFVNKTRIKFKDLTAYLKLSLPLGLSSSVECFCFTVIALLLSPLGPISVSANSIAMSITTLIFNLPLSLGIASSIMTGYAIGKNDLEQLKRVIKAAYRIAFISIAFGITILLSLRHELPALFTDDAAVIKLSSTLLIFAACNQVCENLQTIQAYLLRGFKDTKIIFITTVLSFFLLAIPIGYINCYEYINTPFNGPKGFWVGIFSGLFFASILYRRRILYHWRQLKNNKAKIF</sequence>
<feature type="transmembrane region" description="Helical" evidence="10">
    <location>
        <begin position="319"/>
        <end position="338"/>
    </location>
</feature>
<dbReference type="Proteomes" id="UP000018458">
    <property type="component" value="Unassembled WGS sequence"/>
</dbReference>
<feature type="transmembrane region" description="Helical" evidence="10">
    <location>
        <begin position="92"/>
        <end position="117"/>
    </location>
</feature>
<comment type="subcellular location">
    <subcellularLocation>
        <location evidence="1">Cell inner membrane</location>
        <topology evidence="1">Multi-pass membrane protein</topology>
    </subcellularLocation>
</comment>
<dbReference type="RefSeq" id="WP_009144338.1">
    <property type="nucleotide sequence ID" value="NZ_GL831076.1"/>
</dbReference>
<proteinExistence type="predicted"/>
<evidence type="ECO:0000256" key="10">
    <source>
        <dbReference type="SAM" id="Phobius"/>
    </source>
</evidence>
<feature type="transmembrane region" description="Helical" evidence="10">
    <location>
        <begin position="422"/>
        <end position="438"/>
    </location>
</feature>
<feature type="transmembrane region" description="Helical" evidence="10">
    <location>
        <begin position="388"/>
        <end position="407"/>
    </location>
</feature>
<name>E8LN50_SUCHY</name>
<feature type="transmembrane region" description="Helical" evidence="10">
    <location>
        <begin position="277"/>
        <end position="299"/>
    </location>
</feature>
<keyword evidence="8 10" id="KW-0472">Membrane</keyword>
<dbReference type="AlphaFoldDB" id="E8LN50"/>
<evidence type="ECO:0000256" key="8">
    <source>
        <dbReference type="ARBA" id="ARBA00023136"/>
    </source>
</evidence>
<dbReference type="eggNOG" id="COG0534">
    <property type="taxonomic scope" value="Bacteria"/>
</dbReference>
<comment type="caution">
    <text evidence="11">The sequence shown here is derived from an EMBL/GenBank/DDBJ whole genome shotgun (WGS) entry which is preliminary data.</text>
</comment>
<evidence type="ECO:0000313" key="12">
    <source>
        <dbReference type="Proteomes" id="UP000018458"/>
    </source>
</evidence>
<dbReference type="InterPro" id="IPR002528">
    <property type="entry name" value="MATE_fam"/>
</dbReference>
<dbReference type="GO" id="GO:0005886">
    <property type="term" value="C:plasma membrane"/>
    <property type="evidence" value="ECO:0007669"/>
    <property type="project" value="UniProtKB-SubCell"/>
</dbReference>
<accession>E8LN50</accession>
<evidence type="ECO:0000256" key="7">
    <source>
        <dbReference type="ARBA" id="ARBA00023065"/>
    </source>
</evidence>
<evidence type="ECO:0000313" key="11">
    <source>
        <dbReference type="EMBL" id="EFY06056.1"/>
    </source>
</evidence>
<dbReference type="PANTHER" id="PTHR43298">
    <property type="entry name" value="MULTIDRUG RESISTANCE PROTEIN NORM-RELATED"/>
    <property type="match status" value="1"/>
</dbReference>
<feature type="transmembrane region" description="Helical" evidence="10">
    <location>
        <begin position="129"/>
        <end position="149"/>
    </location>
</feature>
<dbReference type="GO" id="GO:0042910">
    <property type="term" value="F:xenobiotic transmembrane transporter activity"/>
    <property type="evidence" value="ECO:0007669"/>
    <property type="project" value="InterPro"/>
</dbReference>